<organism evidence="6 7">
    <name type="scientific">Aminivibrio pyruvatiphilus</name>
    <dbReference type="NCBI Taxonomy" id="1005740"/>
    <lineage>
        <taxon>Bacteria</taxon>
        <taxon>Thermotogati</taxon>
        <taxon>Synergistota</taxon>
        <taxon>Synergistia</taxon>
        <taxon>Synergistales</taxon>
        <taxon>Aminobacteriaceae</taxon>
        <taxon>Aminivibrio</taxon>
    </lineage>
</organism>
<dbReference type="InterPro" id="IPR022147">
    <property type="entry name" value="GSIII_N"/>
</dbReference>
<feature type="domain" description="GS catalytic" evidence="5">
    <location>
        <begin position="162"/>
        <end position="595"/>
    </location>
</feature>
<evidence type="ECO:0000313" key="6">
    <source>
        <dbReference type="EMBL" id="TDY65197.1"/>
    </source>
</evidence>
<evidence type="ECO:0000259" key="4">
    <source>
        <dbReference type="PROSITE" id="PS51986"/>
    </source>
</evidence>
<dbReference type="Gene3D" id="1.20.120.1560">
    <property type="match status" value="1"/>
</dbReference>
<proteinExistence type="inferred from homology"/>
<dbReference type="PROSITE" id="PS51986">
    <property type="entry name" value="GS_BETA_GRASP"/>
    <property type="match status" value="1"/>
</dbReference>
<evidence type="ECO:0000313" key="7">
    <source>
        <dbReference type="Proteomes" id="UP000295066"/>
    </source>
</evidence>
<accession>A0A4R8MKH3</accession>
<protein>
    <submittedName>
        <fullName evidence="6">Glutamine synthetase</fullName>
    </submittedName>
</protein>
<dbReference type="InterPro" id="IPR008146">
    <property type="entry name" value="Gln_synth_cat_dom"/>
</dbReference>
<dbReference type="Gene3D" id="3.30.590.10">
    <property type="entry name" value="Glutamine synthetase/guanido kinase, catalytic domain"/>
    <property type="match status" value="1"/>
</dbReference>
<feature type="coiled-coil region" evidence="3">
    <location>
        <begin position="631"/>
        <end position="658"/>
    </location>
</feature>
<dbReference type="PROSITE" id="PS51987">
    <property type="entry name" value="GS_CATALYTIC"/>
    <property type="match status" value="1"/>
</dbReference>
<dbReference type="InterPro" id="IPR008147">
    <property type="entry name" value="Gln_synt_N"/>
</dbReference>
<dbReference type="RefSeq" id="WP_274542656.1">
    <property type="nucleotide sequence ID" value="NZ_SORI01000001.1"/>
</dbReference>
<dbReference type="SUPFAM" id="SSF55931">
    <property type="entry name" value="Glutamine synthetase/guanido kinase"/>
    <property type="match status" value="1"/>
</dbReference>
<evidence type="ECO:0000256" key="2">
    <source>
        <dbReference type="RuleBase" id="RU000384"/>
    </source>
</evidence>
<dbReference type="AlphaFoldDB" id="A0A4R8MKH3"/>
<evidence type="ECO:0000256" key="3">
    <source>
        <dbReference type="SAM" id="Coils"/>
    </source>
</evidence>
<dbReference type="InterPro" id="IPR014746">
    <property type="entry name" value="Gln_synth/guanido_kin_cat_dom"/>
</dbReference>
<dbReference type="InterPro" id="IPR052725">
    <property type="entry name" value="GS_Type-3"/>
</dbReference>
<sequence length="703" mass="78024">MEFDKAREIFGMYVFDRRAMKERLPQHIFEALMASIEGGQKLDSAMADMVAAAMKEWALSKGATHWTHWFHPRTEMTAEKHMSFMSKDESGMPIESFKGKELIQSEPDASSLPSGGIRSTFEARGYSAWDPSSPAFIMMSKKGGTLCIPSVFISYDGTPLDLKTPLLKAVDAVETRSMRLLKLFGNRGIKWAHVTVGAEQEYFLVDSAVAKNRLDIRYCGRTILGCPPPKGQQMEDHYFGSIPARVLSFMEDVERDLYRLGVVITTRHNEVAPCQFEFAPQFADANLACDQNQQIMDVMRKMARRHDFQLLLHEKPFAGLNGSGKHVNFSIMDSEGRNLLKPSSNHRKNIQFLTFLSALLLGVSKFHSLLRAAIASPGNMHRLGGNEAPPAIMSAYLGSTLTGILEAVEKGLPDDMPAQALIDLGMNKLPSVMADNSDRNRTAPLAFTGNKFEFRAPGAPQSIAGPLTMMLAAWAWGLETVGDMIESRVGEVDALDAALEAIKFAAAESRAFRFEGNAYSPQWHEEAKKRGLTIVNSTPEALALFLLPENRELLSKLHIMTDREVIAYYEIRLEQYIKTVEIEMGVLRTMIWEGILPALSKQILLESSALSALPEDARKEACSWSACIGRLGSLKTSLISASEKLEALREKMHALDTEERAAAITEEGLPLYAQIRQICDTAESLVAGDIWPYPTYTKLLSIS</sequence>
<dbReference type="SMART" id="SM01230">
    <property type="entry name" value="Gln-synt_C"/>
    <property type="match status" value="1"/>
</dbReference>
<gene>
    <name evidence="6" type="ORF">C8D99_101348</name>
</gene>
<reference evidence="6 7" key="1">
    <citation type="submission" date="2019-03" db="EMBL/GenBank/DDBJ databases">
        <title>Genomic Encyclopedia of Type Strains, Phase IV (KMG-IV): sequencing the most valuable type-strain genomes for metagenomic binning, comparative biology and taxonomic classification.</title>
        <authorList>
            <person name="Goeker M."/>
        </authorList>
    </citation>
    <scope>NUCLEOTIDE SEQUENCE [LARGE SCALE GENOMIC DNA]</scope>
    <source>
        <strain evidence="6 7">DSM 25964</strain>
    </source>
</reference>
<evidence type="ECO:0000259" key="5">
    <source>
        <dbReference type="PROSITE" id="PS51987"/>
    </source>
</evidence>
<name>A0A4R8MKH3_9BACT</name>
<feature type="domain" description="GS beta-grasp" evidence="4">
    <location>
        <begin position="64"/>
        <end position="157"/>
    </location>
</feature>
<dbReference type="InterPro" id="IPR040577">
    <property type="entry name" value="Gln-synt_C"/>
</dbReference>
<dbReference type="Pfam" id="PF00120">
    <property type="entry name" value="Gln-synt_C"/>
    <property type="match status" value="1"/>
</dbReference>
<keyword evidence="3" id="KW-0175">Coiled coil</keyword>
<dbReference type="GO" id="GO:0006542">
    <property type="term" value="P:glutamine biosynthetic process"/>
    <property type="evidence" value="ECO:0007669"/>
    <property type="project" value="InterPro"/>
</dbReference>
<dbReference type="Pfam" id="PF18318">
    <property type="entry name" value="Gln-synt_C-ter"/>
    <property type="match status" value="1"/>
</dbReference>
<dbReference type="PANTHER" id="PTHR42974">
    <property type="entry name" value="GLUTAMINE SYNTHETASE"/>
    <property type="match status" value="1"/>
</dbReference>
<comment type="caution">
    <text evidence="6">The sequence shown here is derived from an EMBL/GenBank/DDBJ whole genome shotgun (WGS) entry which is preliminary data.</text>
</comment>
<comment type="similarity">
    <text evidence="1 2">Belongs to the glutamine synthetase family.</text>
</comment>
<dbReference type="EMBL" id="SORI01000001">
    <property type="protein sequence ID" value="TDY65197.1"/>
    <property type="molecule type" value="Genomic_DNA"/>
</dbReference>
<evidence type="ECO:0000256" key="1">
    <source>
        <dbReference type="PROSITE-ProRule" id="PRU01330"/>
    </source>
</evidence>
<dbReference type="GO" id="GO:0004356">
    <property type="term" value="F:glutamine synthetase activity"/>
    <property type="evidence" value="ECO:0007669"/>
    <property type="project" value="InterPro"/>
</dbReference>
<keyword evidence="7" id="KW-1185">Reference proteome</keyword>
<dbReference type="PROSITE" id="PS00181">
    <property type="entry name" value="GLNA_ATP"/>
    <property type="match status" value="1"/>
</dbReference>
<dbReference type="Pfam" id="PF12437">
    <property type="entry name" value="GSIII_N"/>
    <property type="match status" value="1"/>
</dbReference>
<dbReference type="Proteomes" id="UP000295066">
    <property type="component" value="Unassembled WGS sequence"/>
</dbReference>
<dbReference type="InterPro" id="IPR027303">
    <property type="entry name" value="Gln_synth_gly_rich_site"/>
</dbReference>
<dbReference type="PANTHER" id="PTHR42974:SF1">
    <property type="entry name" value="TYPE-3 GLUTAMINE SYNTHETASE"/>
    <property type="match status" value="1"/>
</dbReference>